<evidence type="ECO:0000313" key="3">
    <source>
        <dbReference type="EMBL" id="KAJ3437727.1"/>
    </source>
</evidence>
<dbReference type="InterPro" id="IPR011051">
    <property type="entry name" value="RmlC_Cupin_sf"/>
</dbReference>
<evidence type="ECO:0000313" key="2">
    <source>
        <dbReference type="EMBL" id="KAJ3437726.1"/>
    </source>
</evidence>
<dbReference type="SUPFAM" id="SSF51182">
    <property type="entry name" value="RmlC-like cupins"/>
    <property type="match status" value="1"/>
</dbReference>
<evidence type="ECO:0000259" key="1">
    <source>
        <dbReference type="Pfam" id="PF07883"/>
    </source>
</evidence>
<evidence type="ECO:0000313" key="6">
    <source>
        <dbReference type="Proteomes" id="UP001150062"/>
    </source>
</evidence>
<accession>A0AAV7Z6J6</accession>
<dbReference type="EMBL" id="JANTQA010000033">
    <property type="protein sequence ID" value="KAJ3437726.1"/>
    <property type="molecule type" value="Genomic_DNA"/>
</dbReference>
<reference evidence="4" key="1">
    <citation type="submission" date="2022-08" db="EMBL/GenBank/DDBJ databases">
        <title>Novel sulfate-reducing endosymbionts in the free-living metamonad Anaeramoeba.</title>
        <authorList>
            <person name="Jerlstrom-Hultqvist J."/>
            <person name="Cepicka I."/>
            <person name="Gallot-Lavallee L."/>
            <person name="Salas-Leiva D."/>
            <person name="Curtis B.A."/>
            <person name="Zahonova K."/>
            <person name="Pipaliya S."/>
            <person name="Dacks J."/>
            <person name="Roger A.J."/>
        </authorList>
    </citation>
    <scope>NUCLEOTIDE SEQUENCE</scope>
    <source>
        <strain evidence="4">Schooner1</strain>
    </source>
</reference>
<dbReference type="InterPro" id="IPR014710">
    <property type="entry name" value="RmlC-like_jellyroll"/>
</dbReference>
<feature type="domain" description="Cupin type-2" evidence="1">
    <location>
        <begin position="40"/>
        <end position="102"/>
    </location>
</feature>
<dbReference type="Proteomes" id="UP001146793">
    <property type="component" value="Unassembled WGS sequence"/>
</dbReference>
<keyword evidence="6" id="KW-1185">Reference proteome</keyword>
<evidence type="ECO:0000313" key="4">
    <source>
        <dbReference type="EMBL" id="KAJ6233402.1"/>
    </source>
</evidence>
<comment type="caution">
    <text evidence="3">The sequence shown here is derived from an EMBL/GenBank/DDBJ whole genome shotgun (WGS) entry which is preliminary data.</text>
</comment>
<name>A0AAV7Z6J6_9EUKA</name>
<dbReference type="EMBL" id="JAOAOG010000276">
    <property type="protein sequence ID" value="KAJ6233402.1"/>
    <property type="molecule type" value="Genomic_DNA"/>
</dbReference>
<protein>
    <recommendedName>
        <fullName evidence="1">Cupin type-2 domain-containing protein</fullName>
    </recommendedName>
</protein>
<dbReference type="Proteomes" id="UP001150062">
    <property type="component" value="Unassembled WGS sequence"/>
</dbReference>
<dbReference type="Pfam" id="PF07883">
    <property type="entry name" value="Cupin_2"/>
    <property type="match status" value="1"/>
</dbReference>
<sequence length="106" mass="11801">MSITKTLFIKSNHNGGEHSCFSQNTSSIGTSNVLLIEHSVGQVVDNHAHDEWHMIFIRSGKIQFTVLETEYNAEPGDTLVIPPNTKHSFKVLGEKPCHTLCLTINK</sequence>
<dbReference type="Gene3D" id="2.60.120.10">
    <property type="entry name" value="Jelly Rolls"/>
    <property type="match status" value="1"/>
</dbReference>
<proteinExistence type="predicted"/>
<dbReference type="InterPro" id="IPR013096">
    <property type="entry name" value="Cupin_2"/>
</dbReference>
<reference evidence="3" key="2">
    <citation type="submission" date="2022-08" db="EMBL/GenBank/DDBJ databases">
        <title>Novel sulphate-reducing endosymbionts in the free-living metamonad Anaeramoeba.</title>
        <authorList>
            <person name="Jerlstrom-Hultqvist J."/>
            <person name="Cepicka I."/>
            <person name="Gallot-Lavallee L."/>
            <person name="Salas-Leiva D."/>
            <person name="Curtis B.A."/>
            <person name="Zahonova K."/>
            <person name="Pipaliya S."/>
            <person name="Dacks J."/>
            <person name="Roger A.J."/>
        </authorList>
    </citation>
    <scope>NUCLEOTIDE SEQUENCE</scope>
    <source>
        <strain evidence="3">Busselton2</strain>
    </source>
</reference>
<evidence type="ECO:0000313" key="5">
    <source>
        <dbReference type="Proteomes" id="UP001146793"/>
    </source>
</evidence>
<gene>
    <name evidence="2" type="ORF">M0812_16893</name>
    <name evidence="3" type="ORF">M0812_16894</name>
    <name evidence="4" type="ORF">M0813_29706</name>
</gene>
<dbReference type="AlphaFoldDB" id="A0AAV7Z6J6"/>
<dbReference type="EMBL" id="JANTQA010000033">
    <property type="protein sequence ID" value="KAJ3437727.1"/>
    <property type="molecule type" value="Genomic_DNA"/>
</dbReference>
<organism evidence="3 5">
    <name type="scientific">Anaeramoeba flamelloides</name>
    <dbReference type="NCBI Taxonomy" id="1746091"/>
    <lineage>
        <taxon>Eukaryota</taxon>
        <taxon>Metamonada</taxon>
        <taxon>Anaeramoebidae</taxon>
        <taxon>Anaeramoeba</taxon>
    </lineage>
</organism>